<name>A0A381YR38_9ZZZZ</name>
<dbReference type="EMBL" id="UINC01018837">
    <property type="protein sequence ID" value="SVA79419.1"/>
    <property type="molecule type" value="Genomic_DNA"/>
</dbReference>
<dbReference type="Gene3D" id="2.60.120.260">
    <property type="entry name" value="Galactose-binding domain-like"/>
    <property type="match status" value="1"/>
</dbReference>
<dbReference type="SUPFAM" id="SSF49785">
    <property type="entry name" value="Galactose-binding domain-like"/>
    <property type="match status" value="1"/>
</dbReference>
<dbReference type="InterPro" id="IPR008979">
    <property type="entry name" value="Galactose-bd-like_sf"/>
</dbReference>
<dbReference type="AlphaFoldDB" id="A0A381YR38"/>
<accession>A0A381YR38</accession>
<reference evidence="1" key="1">
    <citation type="submission" date="2018-05" db="EMBL/GenBank/DDBJ databases">
        <authorList>
            <person name="Lanie J.A."/>
            <person name="Ng W.-L."/>
            <person name="Kazmierczak K.M."/>
            <person name="Andrzejewski T.M."/>
            <person name="Davidsen T.M."/>
            <person name="Wayne K.J."/>
            <person name="Tettelin H."/>
            <person name="Glass J.I."/>
            <person name="Rusch D."/>
            <person name="Podicherti R."/>
            <person name="Tsui H.-C.T."/>
            <person name="Winkler M.E."/>
        </authorList>
    </citation>
    <scope>NUCLEOTIDE SEQUENCE</scope>
</reference>
<organism evidence="1">
    <name type="scientific">marine metagenome</name>
    <dbReference type="NCBI Taxonomy" id="408172"/>
    <lineage>
        <taxon>unclassified sequences</taxon>
        <taxon>metagenomes</taxon>
        <taxon>ecological metagenomes</taxon>
    </lineage>
</organism>
<evidence type="ECO:0000313" key="1">
    <source>
        <dbReference type="EMBL" id="SVA79419.1"/>
    </source>
</evidence>
<sequence length="174" mass="19306">MTRTSLDLTEADDLKLIKGEWRFAQGLVPGEENEGLVARISGSPARLADYDDSSWETTTNIGKWRSDGLSFIWYRINVTIPETVKGRDVQGTRCLLETCIDDYGEIWIDGECDRQLGAVQGFNVPQRVVVSSDPQPGDNHSIALLAVNGPIAAPGGAVFVRYANLSFEWRDPRY</sequence>
<gene>
    <name evidence="1" type="ORF">METZ01_LOCUS132273</name>
</gene>
<protein>
    <submittedName>
        <fullName evidence="1">Uncharacterized protein</fullName>
    </submittedName>
</protein>
<proteinExistence type="predicted"/>